<comment type="caution">
    <text evidence="2">The sequence shown here is derived from an EMBL/GenBank/DDBJ whole genome shotgun (WGS) entry which is preliminary data.</text>
</comment>
<keyword evidence="3" id="KW-1185">Reference proteome</keyword>
<evidence type="ECO:0000256" key="1">
    <source>
        <dbReference type="SAM" id="MobiDB-lite"/>
    </source>
</evidence>
<feature type="region of interest" description="Disordered" evidence="1">
    <location>
        <begin position="579"/>
        <end position="599"/>
    </location>
</feature>
<sequence length="907" mass="99220">MINLGGPMDLRALFSSNDPINATEAFTNRQGQWELVASALQEHLRKISSEAFDVEDLEAPRNNLIVFHGVGGVGKTTLSRKLEAALTAADQRPAQWGEPTWSGEKILPVRIDLSRSAGTSFEDLVLTIRAALSELGRPLPAFDLALKRYWEAQHPGESLEEYLNRGGLAARFGKHMPQQMQSALADVAQALLLPGTVGSAIGQLTGSLTKALRERRQTVRALAGCARLGDLLEAEPDLEALSFYPHLLAWELDQLPADKKAVPVVLLDTFEDVGDRTHRDLEQLIQRVVWLMPNVLFVITGRSRLQWADEGLQGQLDYTGPTAWPGLALPTASVPAARAARPAPGQGRQILIGDFSPQDCDTYLARRLTHDGQPLIGPDIRTVITQRSHGLPLHLDLAVARFLEIRRAGQTPAPADFDHTFPALIARTLSDLTPEERHVLRSASLLDAFDLELATRAAGLTHQAPARRLTERPMVTENPHAIWPYHLHGAIRSALRTADDHTDDGWTPTDWQRAAERALAALGDQWRNTPTPATSRTLLVACLRQGLRLARDHHFGDLGWLTDAAIAYDSDAIWEPLVPPARDQTTTPHGPGHPAGPSLDTPAGALAELLTTLARRQREHRERTVDHLTAILTTGLLPDELAEMAEYYRAKANRDLGRNETSRQGMQQVAVGGGRLALRARRGLADAARIDGDFPTALTAAQGLGFEGREQRVLGDIWWAHADLDQAITAYETARTEAERHGNTGEQAITQARLTLAVAFTDPARADDEITLATQLLDGLAQRATTLITHIAALIRDAGSPDVTDRAQTLRTELTVAGLTWLGPTLDVALAFHHAVLGNRHDLAATADQLRESTTTGSYAYYAHIAAALGGLPQPQPPVRWLEDDHTVRDRWHTLVTTRQAHLREAS</sequence>
<dbReference type="InterPro" id="IPR027417">
    <property type="entry name" value="P-loop_NTPase"/>
</dbReference>
<evidence type="ECO:0000313" key="3">
    <source>
        <dbReference type="Proteomes" id="UP000599437"/>
    </source>
</evidence>
<accession>A0ABQ3EBL7</accession>
<feature type="compositionally biased region" description="Low complexity" evidence="1">
    <location>
        <begin position="585"/>
        <end position="599"/>
    </location>
</feature>
<gene>
    <name evidence="2" type="ORF">GCM10010346_64740</name>
</gene>
<dbReference type="Proteomes" id="UP000599437">
    <property type="component" value="Unassembled WGS sequence"/>
</dbReference>
<dbReference type="SUPFAM" id="SSF52540">
    <property type="entry name" value="P-loop containing nucleoside triphosphate hydrolases"/>
    <property type="match status" value="2"/>
</dbReference>
<organism evidence="2 3">
    <name type="scientific">Streptomyces chryseus</name>
    <dbReference type="NCBI Taxonomy" id="68186"/>
    <lineage>
        <taxon>Bacteria</taxon>
        <taxon>Bacillati</taxon>
        <taxon>Actinomycetota</taxon>
        <taxon>Actinomycetes</taxon>
        <taxon>Kitasatosporales</taxon>
        <taxon>Streptomycetaceae</taxon>
        <taxon>Streptomyces</taxon>
    </lineage>
</organism>
<evidence type="ECO:0000313" key="2">
    <source>
        <dbReference type="EMBL" id="GHB32503.1"/>
    </source>
</evidence>
<proteinExistence type="predicted"/>
<reference evidence="3" key="1">
    <citation type="journal article" date="2019" name="Int. J. Syst. Evol. Microbiol.">
        <title>The Global Catalogue of Microorganisms (GCM) 10K type strain sequencing project: providing services to taxonomists for standard genome sequencing and annotation.</title>
        <authorList>
            <consortium name="The Broad Institute Genomics Platform"/>
            <consortium name="The Broad Institute Genome Sequencing Center for Infectious Disease"/>
            <person name="Wu L."/>
            <person name="Ma J."/>
        </authorList>
    </citation>
    <scope>NUCLEOTIDE SEQUENCE [LARGE SCALE GENOMIC DNA]</scope>
    <source>
        <strain evidence="3">JCM 4737</strain>
    </source>
</reference>
<protein>
    <submittedName>
        <fullName evidence="2">ATP/GTP-binding protein</fullName>
    </submittedName>
</protein>
<dbReference type="EMBL" id="BMVO01000045">
    <property type="protein sequence ID" value="GHB32503.1"/>
    <property type="molecule type" value="Genomic_DNA"/>
</dbReference>
<name>A0ABQ3EBL7_9ACTN</name>